<comment type="caution">
    <text evidence="1">The sequence shown here is derived from an EMBL/GenBank/DDBJ whole genome shotgun (WGS) entry which is preliminary data.</text>
</comment>
<proteinExistence type="predicted"/>
<accession>A0ACB8V172</accession>
<reference evidence="1" key="1">
    <citation type="journal article" date="2022" name="bioRxiv">
        <title>Population genetic analysis of Ophidiomyces ophidiicola, the causative agent of snake fungal disease, indicates recent introductions to the USA.</title>
        <authorList>
            <person name="Ladner J.T."/>
            <person name="Palmer J.M."/>
            <person name="Ettinger C.L."/>
            <person name="Stajich J.E."/>
            <person name="Farrell T.M."/>
            <person name="Glorioso B.M."/>
            <person name="Lawson B."/>
            <person name="Price S.J."/>
            <person name="Stengle A.G."/>
            <person name="Grear D.A."/>
            <person name="Lorch J.M."/>
        </authorList>
    </citation>
    <scope>NUCLEOTIDE SEQUENCE</scope>
    <source>
        <strain evidence="1">NWHC 24266-5</strain>
    </source>
</reference>
<name>A0ACB8V172_9EURO</name>
<sequence length="1374" mass="149810">MSSGSPPGASPPTSQAPPPASSAPPPASSAPSPAPSPSSAPPPQSSSPPPQPSPAPPPSTSAPAPAPPNSTPTPAPQPPSTQQPAPSAPAPPPTEPSRSSVVVIVTSTLSPTDANTSTPPPSNATSSPSTTVSKLPTSTAEPSSGGLSPGGTIAVAVVVPVVSVALIILALLFWWRKRKARKLAEEERKREIEEYRFDPNNDPTLPAIGLTRYNDDTAAKDGDTGYRGWGTTSTSRKYSTNMSSGPSMPVSDNGSQQPFRSGSPLDDGGYYPDGGIRPDSGDSETIGALPASTVVNRTDIHRGPSNASSGYSAANHSDVSDDFSPPGAPPGTQYYEENPYYSDMPQQGPYGDNLNAAPPVIRDVQARRNTRIESPTLIKQLSATPTIPAQGATASPVSEILDPQAALRANKEVFFFRLEREIEKVNVFYLQKEAEFSLRLKTLLDKQRVVQSKRSISNSKAPANFVTLFEGFQQFDGDLNKLQQFVEVNETAVSKILKKWDKTSKSRTKELYLQRAVEVQPCFNRDVLRDLSDRATTARLELEAWAEGENIQFDTSHSVERSNVPEEDDVDLHALHTASAGNLAILRDWISKLQFSQDAGLRVTRIFLAAINDFPDEVLTLLLDTGLVDMHAQDDINERSCLHEAAISGRGFVLKAALERGVDVSHTDVYGRIPLHYACMHGRVEMVCALVDAGPPTVDFMDHDNFTPLIHGIIRDQLPCVEQLLSRNARINPSSESDHIPLNLACQHASLPIIRMLLERNAELLPDAEGLYPQHLVARSCRAPDVILLLRDHGADLDQKDKLYQWTPLFHAASEGCVACLRTLLDSGVDADALDEKNLPAMYYAVWEGHLECMILLWSRKAGPRLSQAPPNSLNGPNFRDAGSMTSPTLAERPGPGSMEGDGIPDLSLPPPIIPLRRYGHNFLDNKTFIQICFDSAPSESIVFYQAGRYAAARLAISSKLSDLIPRNIMLPLQEDSRVVSFQIDRLDTFALEFEIFPTFGSKVIAKTVALPNLFSTGNRSSGACCLPLFDPRLRPIGEIKFCFQVIKPYYGEPLEITHFATYWKATSALDSDHNGQITGSSLSGDYVQLFIQLTRDNIPVLCPEFTIKHHGIEIPVCRLTYDQFKVVGRERHNQNNSAESLLRSLEALSVDDLAHAHRLLATSFLSLQEVLAHLSTNIHVNLCILYPSATDENEFSLGPPTDVNIFADSILTEVFNHARASKENNPYFMRSVVFTSYNPNICIALNWKQPNYPVLLCNDLGQIRDLTRDSMTQSPICCSGRASMSVKEAARIAQGNNFMGLMCRSSLLNVMPALIESVKEQGLVLVADTSDESGERSRPVPPMGAEWAYRMPTGVNGVMRGTGILRFNDTIDM</sequence>
<evidence type="ECO:0000313" key="1">
    <source>
        <dbReference type="EMBL" id="KAI2390130.1"/>
    </source>
</evidence>
<dbReference type="EMBL" id="JALBCA010000019">
    <property type="protein sequence ID" value="KAI2390130.1"/>
    <property type="molecule type" value="Genomic_DNA"/>
</dbReference>
<gene>
    <name evidence="1" type="primary">PHO81</name>
    <name evidence="1" type="ORF">LOY88_001730</name>
</gene>
<organism evidence="1">
    <name type="scientific">Ophidiomyces ophidiicola</name>
    <dbReference type="NCBI Taxonomy" id="1387563"/>
    <lineage>
        <taxon>Eukaryota</taxon>
        <taxon>Fungi</taxon>
        <taxon>Dikarya</taxon>
        <taxon>Ascomycota</taxon>
        <taxon>Pezizomycotina</taxon>
        <taxon>Eurotiomycetes</taxon>
        <taxon>Eurotiomycetidae</taxon>
        <taxon>Onygenales</taxon>
        <taxon>Onygenaceae</taxon>
        <taxon>Ophidiomyces</taxon>
    </lineage>
</organism>
<protein>
    <submittedName>
        <fullName evidence="1">Phosphate system positive regulatory protein pho81</fullName>
    </submittedName>
</protein>